<accession>A0A846MXD1</accession>
<dbReference type="InterPro" id="IPR007055">
    <property type="entry name" value="BON_dom"/>
</dbReference>
<dbReference type="Proteomes" id="UP000570514">
    <property type="component" value="Unassembled WGS sequence"/>
</dbReference>
<dbReference type="PROSITE" id="PS50914">
    <property type="entry name" value="BON"/>
    <property type="match status" value="1"/>
</dbReference>
<comment type="caution">
    <text evidence="4">The sequence shown here is derived from an EMBL/GenBank/DDBJ whole genome shotgun (WGS) entry which is preliminary data.</text>
</comment>
<dbReference type="Pfam" id="PF00263">
    <property type="entry name" value="Secretin"/>
    <property type="match status" value="1"/>
</dbReference>
<dbReference type="PANTHER" id="PTHR30332:SF17">
    <property type="entry name" value="TYPE IV PILIATION SYSTEM PROTEIN DR_0774-RELATED"/>
    <property type="match status" value="1"/>
</dbReference>
<reference evidence="4 5" key="1">
    <citation type="submission" date="2020-03" db="EMBL/GenBank/DDBJ databases">
        <title>Genomic Encyclopedia of Type Strains, Phase IV (KMG-IV): sequencing the most valuable type-strain genomes for metagenomic binning, comparative biology and taxonomic classification.</title>
        <authorList>
            <person name="Goeker M."/>
        </authorList>
    </citation>
    <scope>NUCLEOTIDE SEQUENCE [LARGE SCALE GENOMIC DNA]</scope>
    <source>
        <strain evidence="4 5">DSM 19867</strain>
    </source>
</reference>
<sequence length="503" mass="52511">MTGLLPRLAGCVSAALLFAASPAFAASQMLSDDSAGSARLISISTKNGTPAHQRITLGVGKSALVEIDTDARDVLVSSPEIVDAVVRTPRRIFLMGQRGGQTNAFFFDAQGKQLASIDIRVEKDTTDLAKLIKLSFPDSDIKAQSINDTVVLTGHVASAAESTKAQVIAAKFAGDDKKVVNLLSVRTGEQVMLKVRIAEMQRTVAKQFGINAAAAGMVGGYPYAFSTGNQFSLVGHALSDLSGGGVGQVCSPNSTAANPVGALVGRQGVCYIQNDTQKSLQALERVGLVHILAEPNLTAVSGETAKFLAGGEFPVPVARDRDGNITIDYKQFGVGLSFTPVVLGPGRISLQLSSEVSELTSLGSFSLQGSSAVAGLTLPALSVRRAETTVELPSGGSFAVAGLMQHTTKQVLDAFPGAKDLPILGALFRSRDFANDETELVVLVTAYLVKPTVEAKLAAPTDGFVLPTDLETIFFGRLNAVYDQDKTKTAAVKAGGQVGYIVP</sequence>
<dbReference type="EMBL" id="JAASRM010000001">
    <property type="protein sequence ID" value="NIK87885.1"/>
    <property type="molecule type" value="Genomic_DNA"/>
</dbReference>
<dbReference type="Pfam" id="PF04972">
    <property type="entry name" value="BON"/>
    <property type="match status" value="1"/>
</dbReference>
<dbReference type="PANTHER" id="PTHR30332">
    <property type="entry name" value="PROBABLE GENERAL SECRETION PATHWAY PROTEIN D"/>
    <property type="match status" value="1"/>
</dbReference>
<dbReference type="InterPro" id="IPR001775">
    <property type="entry name" value="GspD/PilQ"/>
</dbReference>
<protein>
    <submittedName>
        <fullName evidence="4">Pilus assembly protein CpaC</fullName>
    </submittedName>
</protein>
<dbReference type="RefSeq" id="WP_167081859.1">
    <property type="nucleotide sequence ID" value="NZ_BAAADC010000001.1"/>
</dbReference>
<feature type="signal peptide" evidence="2">
    <location>
        <begin position="1"/>
        <end position="25"/>
    </location>
</feature>
<feature type="domain" description="BON" evidence="3">
    <location>
        <begin position="117"/>
        <end position="187"/>
    </location>
</feature>
<dbReference type="AlphaFoldDB" id="A0A846MXD1"/>
<dbReference type="InterPro" id="IPR050810">
    <property type="entry name" value="Bact_Secretion_Sys_Channel"/>
</dbReference>
<organism evidence="4 5">
    <name type="scientific">Rhizomicrobium palustre</name>
    <dbReference type="NCBI Taxonomy" id="189966"/>
    <lineage>
        <taxon>Bacteria</taxon>
        <taxon>Pseudomonadati</taxon>
        <taxon>Pseudomonadota</taxon>
        <taxon>Alphaproteobacteria</taxon>
        <taxon>Micropepsales</taxon>
        <taxon>Micropepsaceae</taxon>
        <taxon>Rhizomicrobium</taxon>
    </lineage>
</organism>
<proteinExistence type="inferred from homology"/>
<keyword evidence="5" id="KW-1185">Reference proteome</keyword>
<dbReference type="Pfam" id="PF13629">
    <property type="entry name" value="T2SS-T3SS_pil_N"/>
    <property type="match status" value="1"/>
</dbReference>
<evidence type="ECO:0000256" key="2">
    <source>
        <dbReference type="SAM" id="SignalP"/>
    </source>
</evidence>
<dbReference type="GO" id="GO:0009306">
    <property type="term" value="P:protein secretion"/>
    <property type="evidence" value="ECO:0007669"/>
    <property type="project" value="InterPro"/>
</dbReference>
<comment type="similarity">
    <text evidence="1">Belongs to the bacterial secretin family.</text>
</comment>
<evidence type="ECO:0000313" key="5">
    <source>
        <dbReference type="Proteomes" id="UP000570514"/>
    </source>
</evidence>
<dbReference type="GO" id="GO:0015627">
    <property type="term" value="C:type II protein secretion system complex"/>
    <property type="evidence" value="ECO:0007669"/>
    <property type="project" value="TreeGrafter"/>
</dbReference>
<evidence type="ECO:0000313" key="4">
    <source>
        <dbReference type="EMBL" id="NIK87885.1"/>
    </source>
</evidence>
<feature type="chain" id="PRO_5032579233" evidence="2">
    <location>
        <begin position="26"/>
        <end position="503"/>
    </location>
</feature>
<keyword evidence="2" id="KW-0732">Signal</keyword>
<dbReference type="PRINTS" id="PR00811">
    <property type="entry name" value="BCTERIALGSPD"/>
</dbReference>
<evidence type="ECO:0000259" key="3">
    <source>
        <dbReference type="PROSITE" id="PS50914"/>
    </source>
</evidence>
<gene>
    <name evidence="4" type="ORF">FHS83_001203</name>
</gene>
<name>A0A846MXD1_9PROT</name>
<dbReference type="InterPro" id="IPR032789">
    <property type="entry name" value="T2SS-T3SS_pil_N"/>
</dbReference>
<dbReference type="InterPro" id="IPR004846">
    <property type="entry name" value="T2SS/T3SS_dom"/>
</dbReference>
<evidence type="ECO:0000256" key="1">
    <source>
        <dbReference type="RuleBase" id="RU004003"/>
    </source>
</evidence>